<dbReference type="RefSeq" id="WP_094456677.1">
    <property type="nucleotide sequence ID" value="NZ_NOXU01000029.1"/>
</dbReference>
<comment type="caution">
    <text evidence="1">The sequence shown here is derived from an EMBL/GenBank/DDBJ whole genome shotgun (WGS) entry which is preliminary data.</text>
</comment>
<name>A0A255YYK1_9PROT</name>
<keyword evidence="2" id="KW-1185">Reference proteome</keyword>
<dbReference type="Proteomes" id="UP000216998">
    <property type="component" value="Unassembled WGS sequence"/>
</dbReference>
<evidence type="ECO:0000313" key="2">
    <source>
        <dbReference type="Proteomes" id="UP000216998"/>
    </source>
</evidence>
<accession>A0A255YYK1</accession>
<sequence length="71" mass="7912">MALDQRLVATLAHALGLWRRQRHGRRIPATPALLFGDAPLERLSRHLLKNAARVFEMKPKPTVHLPTAGTA</sequence>
<proteinExistence type="predicted"/>
<protein>
    <submittedName>
        <fullName evidence="1">Uncharacterized protein</fullName>
    </submittedName>
</protein>
<reference evidence="1 2" key="1">
    <citation type="submission" date="2017-07" db="EMBL/GenBank/DDBJ databases">
        <title>Niveispirillum cyanobacteriorum sp. nov., isolated from cyanobacterial aggregates in a eutrophic lake.</title>
        <authorList>
            <person name="Cai H."/>
        </authorList>
    </citation>
    <scope>NUCLEOTIDE SEQUENCE [LARGE SCALE GENOMIC DNA]</scope>
    <source>
        <strain evidence="2">TH1-14</strain>
    </source>
</reference>
<dbReference type="AlphaFoldDB" id="A0A255YYK1"/>
<evidence type="ECO:0000313" key="1">
    <source>
        <dbReference type="EMBL" id="OYQ34268.1"/>
    </source>
</evidence>
<dbReference type="EMBL" id="NOXU01000029">
    <property type="protein sequence ID" value="OYQ34268.1"/>
    <property type="molecule type" value="Genomic_DNA"/>
</dbReference>
<gene>
    <name evidence="1" type="ORF">CHU95_12560</name>
</gene>
<organism evidence="1 2">
    <name type="scientific">Niveispirillum lacus</name>
    <dbReference type="NCBI Taxonomy" id="1981099"/>
    <lineage>
        <taxon>Bacteria</taxon>
        <taxon>Pseudomonadati</taxon>
        <taxon>Pseudomonadota</taxon>
        <taxon>Alphaproteobacteria</taxon>
        <taxon>Rhodospirillales</taxon>
        <taxon>Azospirillaceae</taxon>
        <taxon>Niveispirillum</taxon>
    </lineage>
</organism>